<dbReference type="EMBL" id="HBHL01013317">
    <property type="protein sequence ID" value="CAD9719891.1"/>
    <property type="molecule type" value="Transcribed_RNA"/>
</dbReference>
<keyword evidence="4 8" id="KW-0328">Glycosyltransferase</keyword>
<comment type="pathway">
    <text evidence="2 8">Glycan biosynthesis; starch biosynthesis.</text>
</comment>
<dbReference type="Pfam" id="PF08323">
    <property type="entry name" value="Glyco_transf_5"/>
    <property type="match status" value="1"/>
</dbReference>
<comment type="subcellular location">
    <subcellularLocation>
        <location evidence="8">Plastid</location>
        <location evidence="8">Chloroplast</location>
    </subcellularLocation>
    <subcellularLocation>
        <location evidence="8">Plastid</location>
        <location evidence="8">Amyloplast</location>
    </subcellularLocation>
</comment>
<evidence type="ECO:0000256" key="5">
    <source>
        <dbReference type="ARBA" id="ARBA00022679"/>
    </source>
</evidence>
<keyword evidence="7 8" id="KW-0934">Plastid</keyword>
<dbReference type="InterPro" id="IPR013534">
    <property type="entry name" value="Starch_synth_cat_dom"/>
</dbReference>
<evidence type="ECO:0000256" key="3">
    <source>
        <dbReference type="ARBA" id="ARBA00010281"/>
    </source>
</evidence>
<gene>
    <name evidence="13" type="ORF">CPRI1469_LOCUS8757</name>
</gene>
<dbReference type="UniPathway" id="UPA00152"/>
<evidence type="ECO:0000256" key="8">
    <source>
        <dbReference type="RuleBase" id="RU361232"/>
    </source>
</evidence>
<protein>
    <recommendedName>
        <fullName evidence="8">Starch synthase, chloroplastic/amyloplastic</fullName>
        <ecNumber evidence="8">2.4.1.-</ecNumber>
    </recommendedName>
</protein>
<dbReference type="GO" id="GO:0009507">
    <property type="term" value="C:chloroplast"/>
    <property type="evidence" value="ECO:0007669"/>
    <property type="project" value="UniProtKB-SubCell"/>
</dbReference>
<feature type="coiled-coil region" evidence="9">
    <location>
        <begin position="50"/>
        <end position="77"/>
    </location>
</feature>
<evidence type="ECO:0000256" key="6">
    <source>
        <dbReference type="ARBA" id="ARBA00022922"/>
    </source>
</evidence>
<comment type="similarity">
    <text evidence="3 8">Belongs to the glycosyltransferase 1 family. Bacterial/plant glycogen synthase subfamily.</text>
</comment>
<dbReference type="InterPro" id="IPR011835">
    <property type="entry name" value="GS/SS"/>
</dbReference>
<keyword evidence="8" id="KW-0150">Chloroplast</keyword>
<dbReference type="PANTHER" id="PTHR45825">
    <property type="entry name" value="GRANULE-BOUND STARCH SYNTHASE 1, CHLOROPLASTIC/AMYLOPLASTIC"/>
    <property type="match status" value="1"/>
</dbReference>
<reference evidence="13" key="1">
    <citation type="submission" date="2021-01" db="EMBL/GenBank/DDBJ databases">
        <authorList>
            <person name="Corre E."/>
            <person name="Pelletier E."/>
            <person name="Niang G."/>
            <person name="Scheremetjew M."/>
            <person name="Finn R."/>
            <person name="Kale V."/>
            <person name="Holt S."/>
            <person name="Cochrane G."/>
            <person name="Meng A."/>
            <person name="Brown T."/>
            <person name="Cohen L."/>
        </authorList>
    </citation>
    <scope>NUCLEOTIDE SEQUENCE</scope>
    <source>
        <strain evidence="13">CCMP1205</strain>
    </source>
</reference>
<dbReference type="PANTHER" id="PTHR45825:SF11">
    <property type="entry name" value="ALPHA AMYLASE DOMAIN-CONTAINING PROTEIN"/>
    <property type="match status" value="1"/>
</dbReference>
<feature type="domain" description="Starch synthase catalytic" evidence="12">
    <location>
        <begin position="126"/>
        <end position="426"/>
    </location>
</feature>
<organism evidence="13">
    <name type="scientific">Chloropicon primus</name>
    <dbReference type="NCBI Taxonomy" id="1764295"/>
    <lineage>
        <taxon>Eukaryota</taxon>
        <taxon>Viridiplantae</taxon>
        <taxon>Chlorophyta</taxon>
        <taxon>Chloropicophyceae</taxon>
        <taxon>Chloropicales</taxon>
        <taxon>Chloropicaceae</taxon>
        <taxon>Chloropicon</taxon>
    </lineage>
</organism>
<feature type="domain" description="Glycosyl transferase family 1" evidence="11">
    <location>
        <begin position="488"/>
        <end position="635"/>
    </location>
</feature>
<feature type="region of interest" description="Disordered" evidence="10">
    <location>
        <begin position="77"/>
        <end position="96"/>
    </location>
</feature>
<dbReference type="GO" id="GO:0004373">
    <property type="term" value="F:alpha-1,4-glucan glucosyltransferase (UDP-glucose donor) activity"/>
    <property type="evidence" value="ECO:0007669"/>
    <property type="project" value="InterPro"/>
</dbReference>
<dbReference type="GO" id="GO:0009501">
    <property type="term" value="C:amyloplast"/>
    <property type="evidence" value="ECO:0007669"/>
    <property type="project" value="UniProtKB-SubCell"/>
</dbReference>
<evidence type="ECO:0000259" key="12">
    <source>
        <dbReference type="Pfam" id="PF08323"/>
    </source>
</evidence>
<comment type="catalytic activity">
    <reaction evidence="1">
        <text>[(1-&gt;4)-alpha-D-glucosyl](n) + ADP-alpha-D-glucose = [(1-&gt;4)-alpha-D-glucosyl](n+1) + ADP + H(+)</text>
        <dbReference type="Rhea" id="RHEA:18189"/>
        <dbReference type="Rhea" id="RHEA-COMP:9584"/>
        <dbReference type="Rhea" id="RHEA-COMP:9587"/>
        <dbReference type="ChEBI" id="CHEBI:15378"/>
        <dbReference type="ChEBI" id="CHEBI:15444"/>
        <dbReference type="ChEBI" id="CHEBI:57498"/>
        <dbReference type="ChEBI" id="CHEBI:456216"/>
        <dbReference type="EC" id="2.4.1.21"/>
    </reaction>
</comment>
<evidence type="ECO:0000256" key="1">
    <source>
        <dbReference type="ARBA" id="ARBA00001478"/>
    </source>
</evidence>
<dbReference type="Gene3D" id="3.40.50.2000">
    <property type="entry name" value="Glycogen Phosphorylase B"/>
    <property type="match status" value="2"/>
</dbReference>
<dbReference type="NCBIfam" id="TIGR02095">
    <property type="entry name" value="glgA"/>
    <property type="match status" value="1"/>
</dbReference>
<keyword evidence="6 8" id="KW-0750">Starch biosynthesis</keyword>
<keyword evidence="9" id="KW-0175">Coiled coil</keyword>
<evidence type="ECO:0000259" key="11">
    <source>
        <dbReference type="Pfam" id="PF00534"/>
    </source>
</evidence>
<proteinExistence type="inferred from homology"/>
<keyword evidence="7 8" id="KW-0035">Amyloplast</keyword>
<dbReference type="EC" id="2.4.1.-" evidence="8"/>
<dbReference type="AlphaFoldDB" id="A0A7S2X1K0"/>
<dbReference type="Pfam" id="PF00534">
    <property type="entry name" value="Glycos_transf_1"/>
    <property type="match status" value="1"/>
</dbReference>
<dbReference type="GO" id="GO:0019252">
    <property type="term" value="P:starch biosynthetic process"/>
    <property type="evidence" value="ECO:0007669"/>
    <property type="project" value="UniProtKB-UniRule"/>
</dbReference>
<dbReference type="HAMAP" id="MF_00484">
    <property type="entry name" value="Glycogen_synth"/>
    <property type="match status" value="1"/>
</dbReference>
<evidence type="ECO:0000256" key="9">
    <source>
        <dbReference type="SAM" id="Coils"/>
    </source>
</evidence>
<evidence type="ECO:0000256" key="2">
    <source>
        <dbReference type="ARBA" id="ARBA00004727"/>
    </source>
</evidence>
<dbReference type="CDD" id="cd03791">
    <property type="entry name" value="GT5_Glycogen_synthase_DULL1-like"/>
    <property type="match status" value="1"/>
</dbReference>
<dbReference type="SUPFAM" id="SSF53756">
    <property type="entry name" value="UDP-Glycosyltransferase/glycogen phosphorylase"/>
    <property type="match status" value="1"/>
</dbReference>
<evidence type="ECO:0000256" key="10">
    <source>
        <dbReference type="SAM" id="MobiDB-lite"/>
    </source>
</evidence>
<keyword evidence="5" id="KW-0808">Transferase</keyword>
<evidence type="ECO:0000256" key="4">
    <source>
        <dbReference type="ARBA" id="ARBA00022676"/>
    </source>
</evidence>
<sequence length="685" mass="76140">MRVAGGQRRVEAAVHGRRERVGWRRISSVRLSRSFRASGSSEGGEKVGFLGELEEEIEELKRRNKELRRRITKREEQGGAIKCETPGHGSPRHVSSLASNDAGALVERGLSESRDGGLPPRFGLDVIYCSAEVAPFSKTGGLADVAKSLPIALAENGGHNVTVVSPLYAFVKDRFVWEGEDGGRDVPSSLRLSCVCENVTLDMAKSGKQNVKFYGTRWCDVDWIFVDHPCFQRAGGPYGDEGGAFIDNAFRFSLLSLASIELPLQWWSSIEKRRDVRSDSILFMANDWHAAMVPVYLKAKFRGNGVLKNCRSILCIHNLFHQGALAPSTYSMLGLQDKHYSVFDHGVLGSSFSPEVTQRGSFSIYDDDEEDYEEEGLAAESEPGIFDGRERCLNVLVAGIRTCDRIVTVSSTYVWEILSRRGYGFDFGLSEELRKRKDDLHGVINGIGDEYDPSTDTRIPFNFSAEDLAGKRRCKEALRQELGLESAQAPLIGFIGRLDAQKGADVLLESLPALFEANKEAQLVMLGTGDPLLEQRIRSAQQSFPSNLRGILAFDVDLSHRIFAACDILVMPSTFEPCGLNQMISQKYGTVPVVHRVGGLNDTVEDFNQKTRTGSGFTFSPCNQQKLLETLTLALTVFENDPGKWSHLVRTCMGINHSWKLPSLQYDLIMNWTMDTKINQEGERE</sequence>
<evidence type="ECO:0000256" key="7">
    <source>
        <dbReference type="ARBA" id="ARBA00023234"/>
    </source>
</evidence>
<accession>A0A7S2X1K0</accession>
<dbReference type="InterPro" id="IPR001296">
    <property type="entry name" value="Glyco_trans_1"/>
</dbReference>
<evidence type="ECO:0000313" key="13">
    <source>
        <dbReference type="EMBL" id="CAD9719891.1"/>
    </source>
</evidence>
<name>A0A7S2X1K0_9CHLO</name>
<dbReference type="GO" id="GO:0009011">
    <property type="term" value="F:alpha-1,4-glucan glucosyltransferase (ADP-glucose donor) activity"/>
    <property type="evidence" value="ECO:0007669"/>
    <property type="project" value="UniProtKB-EC"/>
</dbReference>